<evidence type="ECO:0000313" key="3">
    <source>
        <dbReference type="Proteomes" id="UP000627369"/>
    </source>
</evidence>
<organism evidence="2 3">
    <name type="scientific">Promicromonospora soli</name>
    <dbReference type="NCBI Taxonomy" id="2035533"/>
    <lineage>
        <taxon>Bacteria</taxon>
        <taxon>Bacillati</taxon>
        <taxon>Actinomycetota</taxon>
        <taxon>Actinomycetes</taxon>
        <taxon>Micrococcales</taxon>
        <taxon>Promicromonosporaceae</taxon>
        <taxon>Promicromonospora</taxon>
    </lineage>
</organism>
<proteinExistence type="predicted"/>
<dbReference type="AlphaFoldDB" id="A0A919FUN8"/>
<gene>
    <name evidence="2" type="ORF">GCM10017772_22900</name>
</gene>
<evidence type="ECO:0000256" key="1">
    <source>
        <dbReference type="SAM" id="MobiDB-lite"/>
    </source>
</evidence>
<evidence type="ECO:0000313" key="2">
    <source>
        <dbReference type="EMBL" id="GHH72785.1"/>
    </source>
</evidence>
<dbReference type="Proteomes" id="UP000627369">
    <property type="component" value="Unassembled WGS sequence"/>
</dbReference>
<name>A0A919FUN8_9MICO</name>
<sequence>MSTASAIQELRGAASGVAFEAVGAGEVVTGKAPLEGRRNETIVRRASDRPSDASPPGCGRDPCDYLPGSGATITPTTKGS</sequence>
<feature type="compositionally biased region" description="Polar residues" evidence="1">
    <location>
        <begin position="71"/>
        <end position="80"/>
    </location>
</feature>
<protein>
    <submittedName>
        <fullName evidence="2">Uncharacterized protein</fullName>
    </submittedName>
</protein>
<comment type="caution">
    <text evidence="2">The sequence shown here is derived from an EMBL/GenBank/DDBJ whole genome shotgun (WGS) entry which is preliminary data.</text>
</comment>
<keyword evidence="3" id="KW-1185">Reference proteome</keyword>
<accession>A0A919FUN8</accession>
<feature type="region of interest" description="Disordered" evidence="1">
    <location>
        <begin position="44"/>
        <end position="80"/>
    </location>
</feature>
<reference evidence="2" key="1">
    <citation type="journal article" date="2014" name="Int. J. Syst. Evol. Microbiol.">
        <title>Complete genome sequence of Corynebacterium casei LMG S-19264T (=DSM 44701T), isolated from a smear-ripened cheese.</title>
        <authorList>
            <consortium name="US DOE Joint Genome Institute (JGI-PGF)"/>
            <person name="Walter F."/>
            <person name="Albersmeier A."/>
            <person name="Kalinowski J."/>
            <person name="Ruckert C."/>
        </authorList>
    </citation>
    <scope>NUCLEOTIDE SEQUENCE</scope>
    <source>
        <strain evidence="2">CGMCC 4.7398</strain>
    </source>
</reference>
<reference evidence="2" key="2">
    <citation type="submission" date="2020-09" db="EMBL/GenBank/DDBJ databases">
        <authorList>
            <person name="Sun Q."/>
            <person name="Zhou Y."/>
        </authorList>
    </citation>
    <scope>NUCLEOTIDE SEQUENCE</scope>
    <source>
        <strain evidence="2">CGMCC 4.7398</strain>
    </source>
</reference>
<dbReference type="EMBL" id="BNAS01000003">
    <property type="protein sequence ID" value="GHH72785.1"/>
    <property type="molecule type" value="Genomic_DNA"/>
</dbReference>